<dbReference type="Pfam" id="PF13561">
    <property type="entry name" value="adh_short_C2"/>
    <property type="match status" value="1"/>
</dbReference>
<dbReference type="InterPro" id="IPR036291">
    <property type="entry name" value="NAD(P)-bd_dom_sf"/>
</dbReference>
<dbReference type="CDD" id="cd05233">
    <property type="entry name" value="SDR_c"/>
    <property type="match status" value="1"/>
</dbReference>
<gene>
    <name evidence="4" type="ORF">B7463_g11996</name>
</gene>
<dbReference type="PANTHER" id="PTHR42760:SF133">
    <property type="entry name" value="3-OXOACYL-[ACYL-CARRIER-PROTEIN] REDUCTASE"/>
    <property type="match status" value="1"/>
</dbReference>
<dbReference type="PROSITE" id="PS00061">
    <property type="entry name" value="ADH_SHORT"/>
    <property type="match status" value="1"/>
</dbReference>
<comment type="caution">
    <text evidence="4">The sequence shown here is derived from an EMBL/GenBank/DDBJ whole genome shotgun (WGS) entry which is preliminary data.</text>
</comment>
<dbReference type="GO" id="GO:0016616">
    <property type="term" value="F:oxidoreductase activity, acting on the CH-OH group of donors, NAD or NADP as acceptor"/>
    <property type="evidence" value="ECO:0007669"/>
    <property type="project" value="TreeGrafter"/>
</dbReference>
<dbReference type="OrthoDB" id="47007at2759"/>
<evidence type="ECO:0000313" key="4">
    <source>
        <dbReference type="EMBL" id="RFU24342.1"/>
    </source>
</evidence>
<dbReference type="GO" id="GO:0006633">
    <property type="term" value="P:fatty acid biosynthetic process"/>
    <property type="evidence" value="ECO:0007669"/>
    <property type="project" value="TreeGrafter"/>
</dbReference>
<feature type="non-terminal residue" evidence="4">
    <location>
        <position position="260"/>
    </location>
</feature>
<evidence type="ECO:0000256" key="1">
    <source>
        <dbReference type="ARBA" id="ARBA00006484"/>
    </source>
</evidence>
<evidence type="ECO:0000256" key="3">
    <source>
        <dbReference type="ARBA" id="ARBA00023002"/>
    </source>
</evidence>
<dbReference type="PRINTS" id="PR00080">
    <property type="entry name" value="SDRFAMILY"/>
</dbReference>
<keyword evidence="3" id="KW-0560">Oxidoreductase</keyword>
<dbReference type="PANTHER" id="PTHR42760">
    <property type="entry name" value="SHORT-CHAIN DEHYDROGENASES/REDUCTASES FAMILY MEMBER"/>
    <property type="match status" value="1"/>
</dbReference>
<dbReference type="STRING" id="5539.A0A3E2GTI7"/>
<dbReference type="GO" id="GO:0048038">
    <property type="term" value="F:quinone binding"/>
    <property type="evidence" value="ECO:0007669"/>
    <property type="project" value="TreeGrafter"/>
</dbReference>
<name>A0A3E2GTI7_SCYLI</name>
<dbReference type="EMBL" id="NCSJ02000462">
    <property type="protein sequence ID" value="RFU24342.1"/>
    <property type="molecule type" value="Genomic_DNA"/>
</dbReference>
<accession>A0A3E2GTI7</accession>
<organism evidence="4 5">
    <name type="scientific">Scytalidium lignicola</name>
    <name type="common">Hyphomycete</name>
    <dbReference type="NCBI Taxonomy" id="5539"/>
    <lineage>
        <taxon>Eukaryota</taxon>
        <taxon>Fungi</taxon>
        <taxon>Dikarya</taxon>
        <taxon>Ascomycota</taxon>
        <taxon>Pezizomycotina</taxon>
        <taxon>Leotiomycetes</taxon>
        <taxon>Leotiomycetes incertae sedis</taxon>
        <taxon>Scytalidium</taxon>
    </lineage>
</organism>
<protein>
    <recommendedName>
        <fullName evidence="6">3-oxoacyl-[acyl-carrier-protein] reductase</fullName>
    </recommendedName>
</protein>
<keyword evidence="2" id="KW-0521">NADP</keyword>
<dbReference type="Gene3D" id="3.40.50.720">
    <property type="entry name" value="NAD(P)-binding Rossmann-like Domain"/>
    <property type="match status" value="1"/>
</dbReference>
<proteinExistence type="inferred from homology"/>
<dbReference type="InterPro" id="IPR002347">
    <property type="entry name" value="SDR_fam"/>
</dbReference>
<dbReference type="GO" id="GO:0009688">
    <property type="term" value="P:abscisic acid biosynthetic process"/>
    <property type="evidence" value="ECO:0007669"/>
    <property type="project" value="UniProtKB-ARBA"/>
</dbReference>
<dbReference type="FunFam" id="3.40.50.720:FF:000084">
    <property type="entry name" value="Short-chain dehydrogenase reductase"/>
    <property type="match status" value="1"/>
</dbReference>
<dbReference type="SUPFAM" id="SSF51735">
    <property type="entry name" value="NAD(P)-binding Rossmann-fold domains"/>
    <property type="match status" value="1"/>
</dbReference>
<feature type="non-terminal residue" evidence="4">
    <location>
        <position position="1"/>
    </location>
</feature>
<evidence type="ECO:0000313" key="5">
    <source>
        <dbReference type="Proteomes" id="UP000258309"/>
    </source>
</evidence>
<dbReference type="AlphaFoldDB" id="A0A3E2GTI7"/>
<keyword evidence="5" id="KW-1185">Reference proteome</keyword>
<evidence type="ECO:0000256" key="2">
    <source>
        <dbReference type="ARBA" id="ARBA00022857"/>
    </source>
</evidence>
<dbReference type="OMA" id="VEAMTHI"/>
<dbReference type="PRINTS" id="PR00081">
    <property type="entry name" value="GDHRDH"/>
</dbReference>
<dbReference type="InterPro" id="IPR020904">
    <property type="entry name" value="Sc_DH/Rdtase_CS"/>
</dbReference>
<reference evidence="4 5" key="1">
    <citation type="submission" date="2018-05" db="EMBL/GenBank/DDBJ databases">
        <title>Draft genome sequence of Scytalidium lignicola DSM 105466, a ubiquitous saprotrophic fungus.</title>
        <authorList>
            <person name="Buettner E."/>
            <person name="Gebauer A.M."/>
            <person name="Hofrichter M."/>
            <person name="Liers C."/>
            <person name="Kellner H."/>
        </authorList>
    </citation>
    <scope>NUCLEOTIDE SEQUENCE [LARGE SCALE GENOMIC DNA]</scope>
    <source>
        <strain evidence="4 5">DSM 105466</strain>
    </source>
</reference>
<dbReference type="Proteomes" id="UP000258309">
    <property type="component" value="Unassembled WGS sequence"/>
</dbReference>
<sequence>MAPDTLSLAGKVAIITGSGRENGIGAAIANALARNGAAVTINYVSDSSASRAAAVAKKIQESGGRAIVVKASVDSPEDGQRLVSETLKGFDTDHIDILVNNAGIITAHTSLDVSKDDVKSIFTVNVFGTIFLTQAVMQHMPPGGRIINISSVASKMGMDISPIYGASKAAMDSLSYAWAKEFGVSKGITVNSIAPGSVATEISPAENMDTANELNLAFTRAAKRIGTTEDIADAVLLVVNEKSRWITGQYISVSGGMTGQ</sequence>
<evidence type="ECO:0008006" key="6">
    <source>
        <dbReference type="Google" id="ProtNLM"/>
    </source>
</evidence>
<comment type="similarity">
    <text evidence="1">Belongs to the short-chain dehydrogenases/reductases (SDR) family.</text>
</comment>